<feature type="compositionally biased region" description="Basic and acidic residues" evidence="1">
    <location>
        <begin position="184"/>
        <end position="194"/>
    </location>
</feature>
<dbReference type="AlphaFoldDB" id="A0ABD1DLM3"/>
<feature type="region of interest" description="Disordered" evidence="1">
    <location>
        <begin position="184"/>
        <end position="204"/>
    </location>
</feature>
<name>A0ABD1DLM3_CULPP</name>
<keyword evidence="3" id="KW-1185">Reference proteome</keyword>
<reference evidence="2 3" key="1">
    <citation type="submission" date="2024-05" db="EMBL/GenBank/DDBJ databases">
        <title>Culex pipiens pipiens assembly and annotation.</title>
        <authorList>
            <person name="Alout H."/>
            <person name="Durand T."/>
        </authorList>
    </citation>
    <scope>NUCLEOTIDE SEQUENCE [LARGE SCALE GENOMIC DNA]</scope>
    <source>
        <strain evidence="2">HA-2024</strain>
        <tissue evidence="2">Whole body</tissue>
    </source>
</reference>
<comment type="caution">
    <text evidence="2">The sequence shown here is derived from an EMBL/GenBank/DDBJ whole genome shotgun (WGS) entry which is preliminary data.</text>
</comment>
<proteinExistence type="predicted"/>
<evidence type="ECO:0000313" key="2">
    <source>
        <dbReference type="EMBL" id="KAL1399284.1"/>
    </source>
</evidence>
<evidence type="ECO:0000313" key="3">
    <source>
        <dbReference type="Proteomes" id="UP001562425"/>
    </source>
</evidence>
<dbReference type="EMBL" id="JBEHCU010005600">
    <property type="protein sequence ID" value="KAL1399284.1"/>
    <property type="molecule type" value="Genomic_DNA"/>
</dbReference>
<evidence type="ECO:0000256" key="1">
    <source>
        <dbReference type="SAM" id="MobiDB-lite"/>
    </source>
</evidence>
<gene>
    <name evidence="2" type="ORF">pipiens_008336</name>
</gene>
<dbReference type="Proteomes" id="UP001562425">
    <property type="component" value="Unassembled WGS sequence"/>
</dbReference>
<accession>A0ABD1DLM3</accession>
<protein>
    <submittedName>
        <fullName evidence="2">Uncharacterized protein</fullName>
    </submittedName>
</protein>
<organism evidence="2 3">
    <name type="scientific">Culex pipiens pipiens</name>
    <name type="common">Northern house mosquito</name>
    <dbReference type="NCBI Taxonomy" id="38569"/>
    <lineage>
        <taxon>Eukaryota</taxon>
        <taxon>Metazoa</taxon>
        <taxon>Ecdysozoa</taxon>
        <taxon>Arthropoda</taxon>
        <taxon>Hexapoda</taxon>
        <taxon>Insecta</taxon>
        <taxon>Pterygota</taxon>
        <taxon>Neoptera</taxon>
        <taxon>Endopterygota</taxon>
        <taxon>Diptera</taxon>
        <taxon>Nematocera</taxon>
        <taxon>Culicoidea</taxon>
        <taxon>Culicidae</taxon>
        <taxon>Culicinae</taxon>
        <taxon>Culicini</taxon>
        <taxon>Culex</taxon>
        <taxon>Culex</taxon>
    </lineage>
</organism>
<sequence length="204" mass="22624">MGDADDVRAYVEREPSVGSGSASGEDINAEKLHPALAIKKTDVMFAILNIFSRHKLTNVALTDLLLLINLIVGFNSLPTDYKKFCDFFCNQAQDFTREFVCDHWPDGSVDIVAAVTPARLQIIRTGQVFYSRVSFELPMSCLDDSRMRSPVDDAIVAAARLPLDSAAVSENKSLSEQWCKLSETQKKPPIDERPPLWPSTAKTC</sequence>